<keyword evidence="1" id="KW-0129">CBS domain</keyword>
<accession>A0A2I0R0Z2</accession>
<reference evidence="3 4" key="1">
    <citation type="submission" date="2017-12" db="EMBL/GenBank/DDBJ databases">
        <title>The draft genome sequence of Brumimicrobium saltpan LHR20.</title>
        <authorList>
            <person name="Do Z.-J."/>
            <person name="Luo H.-R."/>
        </authorList>
    </citation>
    <scope>NUCLEOTIDE SEQUENCE [LARGE SCALE GENOMIC DNA]</scope>
    <source>
        <strain evidence="3 4">LHR20</strain>
    </source>
</reference>
<dbReference type="Gene3D" id="3.10.580.10">
    <property type="entry name" value="CBS-domain"/>
    <property type="match status" value="1"/>
</dbReference>
<dbReference type="Proteomes" id="UP000236654">
    <property type="component" value="Unassembled WGS sequence"/>
</dbReference>
<proteinExistence type="predicted"/>
<dbReference type="Pfam" id="PF00571">
    <property type="entry name" value="CBS"/>
    <property type="match status" value="1"/>
</dbReference>
<dbReference type="PROSITE" id="PS51371">
    <property type="entry name" value="CBS"/>
    <property type="match status" value="1"/>
</dbReference>
<organism evidence="3 4">
    <name type="scientific">Brumimicrobium salinarum</name>
    <dbReference type="NCBI Taxonomy" id="2058658"/>
    <lineage>
        <taxon>Bacteria</taxon>
        <taxon>Pseudomonadati</taxon>
        <taxon>Bacteroidota</taxon>
        <taxon>Flavobacteriia</taxon>
        <taxon>Flavobacteriales</taxon>
        <taxon>Crocinitomicaceae</taxon>
        <taxon>Brumimicrobium</taxon>
    </lineage>
</organism>
<evidence type="ECO:0000313" key="4">
    <source>
        <dbReference type="Proteomes" id="UP000236654"/>
    </source>
</evidence>
<evidence type="ECO:0000313" key="3">
    <source>
        <dbReference type="EMBL" id="PKR80215.1"/>
    </source>
</evidence>
<dbReference type="EMBL" id="PJNI01000012">
    <property type="protein sequence ID" value="PKR80215.1"/>
    <property type="molecule type" value="Genomic_DNA"/>
</dbReference>
<dbReference type="InterPro" id="IPR000644">
    <property type="entry name" value="CBS_dom"/>
</dbReference>
<name>A0A2I0R0Z2_9FLAO</name>
<evidence type="ECO:0000256" key="1">
    <source>
        <dbReference type="PROSITE-ProRule" id="PRU00703"/>
    </source>
</evidence>
<gene>
    <name evidence="3" type="ORF">CW751_11170</name>
</gene>
<dbReference type="RefSeq" id="WP_101335117.1">
    <property type="nucleotide sequence ID" value="NZ_PJNI01000012.1"/>
</dbReference>
<keyword evidence="4" id="KW-1185">Reference proteome</keyword>
<dbReference type="AlphaFoldDB" id="A0A2I0R0Z2"/>
<dbReference type="InterPro" id="IPR046342">
    <property type="entry name" value="CBS_dom_sf"/>
</dbReference>
<comment type="caution">
    <text evidence="3">The sequence shown here is derived from an EMBL/GenBank/DDBJ whole genome shotgun (WGS) entry which is preliminary data.</text>
</comment>
<feature type="domain" description="CBS" evidence="2">
    <location>
        <begin position="66"/>
        <end position="125"/>
    </location>
</feature>
<protein>
    <submittedName>
        <fullName evidence="3">CBS domain-containing protein</fullName>
    </submittedName>
</protein>
<evidence type="ECO:0000259" key="2">
    <source>
        <dbReference type="PROSITE" id="PS51371"/>
    </source>
</evidence>
<dbReference type="OrthoDB" id="1523762at2"/>
<sequence length="220" mass="24789">MIGIELITEDILPLKHSDLGEKALLWLEELKVSHLPVLKGESFVGLVSEDDLLDQSDLSKSLTELFDHLPRPYVKGTSHIYEILNVASIEHISVVPVLDDEENYLGSIQIADLMQSIANTGSIKEKGGIIVLEMSDSDYSLAHISQVIESENAKILSSFITSNPQSKKLELTLKINRIELGGILRSLARYDYHVKASFQRNNHDEDLKDRYDELMNYLNI</sequence>
<dbReference type="SUPFAM" id="SSF54631">
    <property type="entry name" value="CBS-domain pair"/>
    <property type="match status" value="1"/>
</dbReference>